<comment type="caution">
    <text evidence="2">The sequence shown here is derived from an EMBL/GenBank/DDBJ whole genome shotgun (WGS) entry which is preliminary data.</text>
</comment>
<dbReference type="PANTHER" id="PTHR21198:SF3">
    <property type="entry name" value="GLUTAMATE RACEMASE"/>
    <property type="match status" value="1"/>
</dbReference>
<dbReference type="STRING" id="1797579.A2996_02210"/>
<evidence type="ECO:0000313" key="3">
    <source>
        <dbReference type="Proteomes" id="UP000176865"/>
    </source>
</evidence>
<dbReference type="Proteomes" id="UP000176865">
    <property type="component" value="Unassembled WGS sequence"/>
</dbReference>
<protein>
    <submittedName>
        <fullName evidence="2">Uncharacterized protein</fullName>
    </submittedName>
</protein>
<dbReference type="GO" id="GO:0047661">
    <property type="term" value="F:amino-acid racemase activity"/>
    <property type="evidence" value="ECO:0007669"/>
    <property type="project" value="InterPro"/>
</dbReference>
<evidence type="ECO:0000313" key="2">
    <source>
        <dbReference type="EMBL" id="OGD69053.1"/>
    </source>
</evidence>
<reference evidence="2 3" key="1">
    <citation type="journal article" date="2016" name="Nat. Commun.">
        <title>Thousands of microbial genomes shed light on interconnected biogeochemical processes in an aquifer system.</title>
        <authorList>
            <person name="Anantharaman K."/>
            <person name="Brown C.T."/>
            <person name="Hug L.A."/>
            <person name="Sharon I."/>
            <person name="Castelle C.J."/>
            <person name="Probst A.J."/>
            <person name="Thomas B.C."/>
            <person name="Singh A."/>
            <person name="Wilkins M.J."/>
            <person name="Karaoz U."/>
            <person name="Brodie E.L."/>
            <person name="Williams K.H."/>
            <person name="Hubbard S.S."/>
            <person name="Banfield J.F."/>
        </authorList>
    </citation>
    <scope>NUCLEOTIDE SEQUENCE [LARGE SCALE GENOMIC DNA]</scope>
</reference>
<name>A0A1F5ENT1_9BACT</name>
<dbReference type="PANTHER" id="PTHR21198">
    <property type="entry name" value="GLUTAMATE RACEMASE"/>
    <property type="match status" value="1"/>
</dbReference>
<dbReference type="Gene3D" id="3.40.50.1860">
    <property type="match status" value="2"/>
</dbReference>
<dbReference type="Pfam" id="PF01177">
    <property type="entry name" value="Asp_Glu_race"/>
    <property type="match status" value="1"/>
</dbReference>
<organism evidence="2 3">
    <name type="scientific">Candidatus Campbellbacteria bacterium RIFCSPLOWO2_01_FULL_34_15</name>
    <dbReference type="NCBI Taxonomy" id="1797579"/>
    <lineage>
        <taxon>Bacteria</taxon>
        <taxon>Candidatus Campbelliibacteriota</taxon>
    </lineage>
</organism>
<dbReference type="InterPro" id="IPR001920">
    <property type="entry name" value="Asp/Glu_race"/>
</dbReference>
<dbReference type="AlphaFoldDB" id="A0A1F5ENT1"/>
<gene>
    <name evidence="2" type="ORF">A2996_02210</name>
</gene>
<dbReference type="InterPro" id="IPR015942">
    <property type="entry name" value="Asp/Glu/hydantoin_racemase"/>
</dbReference>
<proteinExistence type="predicted"/>
<dbReference type="SUPFAM" id="SSF53681">
    <property type="entry name" value="Aspartate/glutamate racemase"/>
    <property type="match status" value="2"/>
</dbReference>
<dbReference type="EMBL" id="MFAB01000009">
    <property type="protein sequence ID" value="OGD69053.1"/>
    <property type="molecule type" value="Genomic_DNA"/>
</dbReference>
<evidence type="ECO:0000256" key="1">
    <source>
        <dbReference type="ARBA" id="ARBA00023235"/>
    </source>
</evidence>
<keyword evidence="1" id="KW-0413">Isomerase</keyword>
<sequence>MIGIFDSGVGGLSVLKELKKKAPHLDVVYFGDIKNAPYGIKSQEELKKLTLSGVKVLLENNATNIISACNSISTFMVLEEVGLLSDKPFGIVEMINPTVEKYSQYGDGILIFATPATIESNTYQKTFEREEVKIKTQDIPELAGAIEFGKTPEEIQRIVNDAVSKSLENDFETVLLCCTHYPFVADKFEKSFRDKNKKIKIFNPAEAVIDSALQKFDTEKGTGVLRFLISQDSPTFRKMASEHFKEFIYTIEII</sequence>
<accession>A0A1F5ENT1</accession>